<evidence type="ECO:0000256" key="7">
    <source>
        <dbReference type="RuleBase" id="RU363032"/>
    </source>
</evidence>
<dbReference type="SUPFAM" id="SSF161098">
    <property type="entry name" value="MetI-like"/>
    <property type="match status" value="1"/>
</dbReference>
<dbReference type="InterPro" id="IPR035906">
    <property type="entry name" value="MetI-like_sf"/>
</dbReference>
<evidence type="ECO:0000313" key="9">
    <source>
        <dbReference type="EMBL" id="ACM27274.1"/>
    </source>
</evidence>
<dbReference type="PROSITE" id="PS50928">
    <property type="entry name" value="ABC_TM1"/>
    <property type="match status" value="1"/>
</dbReference>
<accession>B9J7V3</accession>
<feature type="transmembrane region" description="Helical" evidence="7">
    <location>
        <begin position="182"/>
        <end position="199"/>
    </location>
</feature>
<evidence type="ECO:0000256" key="2">
    <source>
        <dbReference type="ARBA" id="ARBA00022448"/>
    </source>
</evidence>
<dbReference type="AlphaFoldDB" id="B9J7V3"/>
<feature type="transmembrane region" description="Helical" evidence="7">
    <location>
        <begin position="286"/>
        <end position="312"/>
    </location>
</feature>
<evidence type="ECO:0000256" key="1">
    <source>
        <dbReference type="ARBA" id="ARBA00004651"/>
    </source>
</evidence>
<dbReference type="eggNOG" id="COG0601">
    <property type="taxonomic scope" value="Bacteria"/>
</dbReference>
<dbReference type="Pfam" id="PF00528">
    <property type="entry name" value="BPD_transp_1"/>
    <property type="match status" value="1"/>
</dbReference>
<sequence>MPALAGRGLNAPMFRYALRRLLSTIPVLWIAVTVCFFILRLAPGGPFDGERPLPPEVKANLAAHYNLDKPLVEQYLIYVGDVLKGDLGPSFANQDFTVTQQIMSGFPYTLTIGGAAFVLATVIGVFVGCLGALYQNRSADYWLGGGLLLGLVMPSFLIAPILQLIFGNTLGWLPVGGWGDGSIRFLVLPIIVLTLPHAARISRLMRGSMIEVMGQNFIRTAKAKGIGPRLTVMRHALKPAMMPVVSYLGPAASYLLTGSLVVESIFGLPGIGRYFVGAALNRDYGMVLGTVIFYMVLIVVLNLIVDIAYAWLDPKVRMR</sequence>
<feature type="transmembrane region" description="Helical" evidence="7">
    <location>
        <begin position="141"/>
        <end position="162"/>
    </location>
</feature>
<keyword evidence="6 7" id="KW-0472">Membrane</keyword>
<evidence type="ECO:0000256" key="5">
    <source>
        <dbReference type="ARBA" id="ARBA00022989"/>
    </source>
</evidence>
<evidence type="ECO:0000259" key="8">
    <source>
        <dbReference type="PROSITE" id="PS50928"/>
    </source>
</evidence>
<keyword evidence="4 7" id="KW-0812">Transmembrane</keyword>
<keyword evidence="3" id="KW-1003">Cell membrane</keyword>
<dbReference type="PANTHER" id="PTHR30465">
    <property type="entry name" value="INNER MEMBRANE ABC TRANSPORTER"/>
    <property type="match status" value="1"/>
</dbReference>
<dbReference type="Gene3D" id="1.10.3720.10">
    <property type="entry name" value="MetI-like"/>
    <property type="match status" value="1"/>
</dbReference>
<evidence type="ECO:0000256" key="3">
    <source>
        <dbReference type="ARBA" id="ARBA00022475"/>
    </source>
</evidence>
<dbReference type="STRING" id="311403.Arad_3282"/>
<dbReference type="Proteomes" id="UP000001600">
    <property type="component" value="Chromosome 1"/>
</dbReference>
<gene>
    <name evidence="9" type="primary">oppB</name>
    <name evidence="9" type="ordered locus">Arad_3282</name>
</gene>
<dbReference type="HOGENOM" id="CLU_036879_0_0_5"/>
<dbReference type="GO" id="GO:0005886">
    <property type="term" value="C:plasma membrane"/>
    <property type="evidence" value="ECO:0007669"/>
    <property type="project" value="UniProtKB-SubCell"/>
</dbReference>
<feature type="transmembrane region" description="Helical" evidence="7">
    <location>
        <begin position="244"/>
        <end position="266"/>
    </location>
</feature>
<dbReference type="EMBL" id="CP000628">
    <property type="protein sequence ID" value="ACM27274.1"/>
    <property type="molecule type" value="Genomic_DNA"/>
</dbReference>
<dbReference type="GO" id="GO:0055085">
    <property type="term" value="P:transmembrane transport"/>
    <property type="evidence" value="ECO:0007669"/>
    <property type="project" value="InterPro"/>
</dbReference>
<dbReference type="KEGG" id="ara:Arad_3282"/>
<dbReference type="InterPro" id="IPR000515">
    <property type="entry name" value="MetI-like"/>
</dbReference>
<keyword evidence="2 7" id="KW-0813">Transport</keyword>
<evidence type="ECO:0000256" key="4">
    <source>
        <dbReference type="ARBA" id="ARBA00022692"/>
    </source>
</evidence>
<dbReference type="PANTHER" id="PTHR30465:SF74">
    <property type="entry name" value="OLIGOPEPTIDE TRANSPORT SYSTEM PERMEASE PROTEIN OPPB"/>
    <property type="match status" value="1"/>
</dbReference>
<feature type="domain" description="ABC transmembrane type-1" evidence="8">
    <location>
        <begin position="106"/>
        <end position="305"/>
    </location>
</feature>
<organism evidence="9 10">
    <name type="scientific">Rhizobium rhizogenes (strain K84 / ATCC BAA-868)</name>
    <name type="common">Agrobacterium radiobacter</name>
    <dbReference type="NCBI Taxonomy" id="311403"/>
    <lineage>
        <taxon>Bacteria</taxon>
        <taxon>Pseudomonadati</taxon>
        <taxon>Pseudomonadota</taxon>
        <taxon>Alphaproteobacteria</taxon>
        <taxon>Hyphomicrobiales</taxon>
        <taxon>Rhizobiaceae</taxon>
        <taxon>Rhizobium/Agrobacterium group</taxon>
        <taxon>Rhizobium</taxon>
    </lineage>
</organism>
<comment type="subcellular location">
    <subcellularLocation>
        <location evidence="1 7">Cell membrane</location>
        <topology evidence="1 7">Multi-pass membrane protein</topology>
    </subcellularLocation>
</comment>
<evidence type="ECO:0000313" key="10">
    <source>
        <dbReference type="Proteomes" id="UP000001600"/>
    </source>
</evidence>
<dbReference type="CDD" id="cd06261">
    <property type="entry name" value="TM_PBP2"/>
    <property type="match status" value="1"/>
</dbReference>
<comment type="similarity">
    <text evidence="7">Belongs to the binding-protein-dependent transport system permease family.</text>
</comment>
<feature type="transmembrane region" description="Helical" evidence="7">
    <location>
        <begin position="112"/>
        <end position="134"/>
    </location>
</feature>
<feature type="transmembrane region" description="Helical" evidence="7">
    <location>
        <begin position="21"/>
        <end position="42"/>
    </location>
</feature>
<keyword evidence="5 7" id="KW-1133">Transmembrane helix</keyword>
<name>B9J7V3_RHIR8</name>
<protein>
    <submittedName>
        <fullName evidence="9">Oligopeptide ABC transporter</fullName>
    </submittedName>
</protein>
<proteinExistence type="inferred from homology"/>
<evidence type="ECO:0000256" key="6">
    <source>
        <dbReference type="ARBA" id="ARBA00023136"/>
    </source>
</evidence>
<reference evidence="9 10" key="1">
    <citation type="journal article" date="2009" name="J. Bacteriol.">
        <title>Genome sequences of three Agrobacterium biovars help elucidate the evolution of multichromosome genomes in bacteria.</title>
        <authorList>
            <person name="Slater S.C."/>
            <person name="Goldman B.S."/>
            <person name="Goodner B."/>
            <person name="Setubal J.C."/>
            <person name="Farrand S.K."/>
            <person name="Nester E.W."/>
            <person name="Burr T.J."/>
            <person name="Banta L."/>
            <person name="Dickerman A.W."/>
            <person name="Paulsen I."/>
            <person name="Otten L."/>
            <person name="Suen G."/>
            <person name="Welch R."/>
            <person name="Almeida N.F."/>
            <person name="Arnold F."/>
            <person name="Burton O.T."/>
            <person name="Du Z."/>
            <person name="Ewing A."/>
            <person name="Godsy E."/>
            <person name="Heisel S."/>
            <person name="Houmiel K.L."/>
            <person name="Jhaveri J."/>
            <person name="Lu J."/>
            <person name="Miller N.M."/>
            <person name="Norton S."/>
            <person name="Chen Q."/>
            <person name="Phoolcharoen W."/>
            <person name="Ohlin V."/>
            <person name="Ondrusek D."/>
            <person name="Pride N."/>
            <person name="Stricklin S.L."/>
            <person name="Sun J."/>
            <person name="Wheeler C."/>
            <person name="Wilson L."/>
            <person name="Zhu H."/>
            <person name="Wood D.W."/>
        </authorList>
    </citation>
    <scope>NUCLEOTIDE SEQUENCE [LARGE SCALE GENOMIC DNA]</scope>
    <source>
        <strain evidence="10">K84 / ATCC BAA-868</strain>
    </source>
</reference>